<sequence>MRSELNVISAVRRIEQQQLRWFGHIVRMKENRTVKVIWETETNKKKRRGRPRKKWSTEIARNLQKRGLNWYQAKLEAKDRIK</sequence>
<reference evidence="1 2" key="1">
    <citation type="journal article" date="2024" name="BMC Genomics">
        <title>De novo assembly and annotation of Popillia japonica's genome with initial clues to its potential as an invasive pest.</title>
        <authorList>
            <person name="Cucini C."/>
            <person name="Boschi S."/>
            <person name="Funari R."/>
            <person name="Cardaioli E."/>
            <person name="Iannotti N."/>
            <person name="Marturano G."/>
            <person name="Paoli F."/>
            <person name="Bruttini M."/>
            <person name="Carapelli A."/>
            <person name="Frati F."/>
            <person name="Nardi F."/>
        </authorList>
    </citation>
    <scope>NUCLEOTIDE SEQUENCE [LARGE SCALE GENOMIC DNA]</scope>
    <source>
        <strain evidence="1">DMR45628</strain>
    </source>
</reference>
<comment type="caution">
    <text evidence="1">The sequence shown here is derived from an EMBL/GenBank/DDBJ whole genome shotgun (WGS) entry which is preliminary data.</text>
</comment>
<proteinExistence type="predicted"/>
<protein>
    <recommendedName>
        <fullName evidence="3">Endonuclease-reverse transcriptase</fullName>
    </recommendedName>
</protein>
<accession>A0AAW1LCL0</accession>
<organism evidence="1 2">
    <name type="scientific">Popillia japonica</name>
    <name type="common">Japanese beetle</name>
    <dbReference type="NCBI Taxonomy" id="7064"/>
    <lineage>
        <taxon>Eukaryota</taxon>
        <taxon>Metazoa</taxon>
        <taxon>Ecdysozoa</taxon>
        <taxon>Arthropoda</taxon>
        <taxon>Hexapoda</taxon>
        <taxon>Insecta</taxon>
        <taxon>Pterygota</taxon>
        <taxon>Neoptera</taxon>
        <taxon>Endopterygota</taxon>
        <taxon>Coleoptera</taxon>
        <taxon>Polyphaga</taxon>
        <taxon>Scarabaeiformia</taxon>
        <taxon>Scarabaeidae</taxon>
        <taxon>Rutelinae</taxon>
        <taxon>Popillia</taxon>
    </lineage>
</organism>
<dbReference type="AlphaFoldDB" id="A0AAW1LCL0"/>
<dbReference type="Proteomes" id="UP001458880">
    <property type="component" value="Unassembled WGS sequence"/>
</dbReference>
<evidence type="ECO:0000313" key="1">
    <source>
        <dbReference type="EMBL" id="KAK9731818.1"/>
    </source>
</evidence>
<gene>
    <name evidence="1" type="ORF">QE152_g13344</name>
</gene>
<keyword evidence="2" id="KW-1185">Reference proteome</keyword>
<dbReference type="EMBL" id="JASPKY010000126">
    <property type="protein sequence ID" value="KAK9731818.1"/>
    <property type="molecule type" value="Genomic_DNA"/>
</dbReference>
<name>A0AAW1LCL0_POPJA</name>
<evidence type="ECO:0000313" key="2">
    <source>
        <dbReference type="Proteomes" id="UP001458880"/>
    </source>
</evidence>
<evidence type="ECO:0008006" key="3">
    <source>
        <dbReference type="Google" id="ProtNLM"/>
    </source>
</evidence>